<accession>A0A7S3CQF6</accession>
<comment type="subcellular location">
    <subcellularLocation>
        <location evidence="1">Membrane</location>
        <topology evidence="1">Multi-pass membrane protein</topology>
    </subcellularLocation>
</comment>
<evidence type="ECO:0000313" key="6">
    <source>
        <dbReference type="EMBL" id="CAE0234425.1"/>
    </source>
</evidence>
<dbReference type="Gene3D" id="1.20.1250.20">
    <property type="entry name" value="MFS general substrate transporter like domains"/>
    <property type="match status" value="1"/>
</dbReference>
<protein>
    <submittedName>
        <fullName evidence="6">Uncharacterized protein</fullName>
    </submittedName>
</protein>
<dbReference type="InterPro" id="IPR036259">
    <property type="entry name" value="MFS_trans_sf"/>
</dbReference>
<keyword evidence="3 5" id="KW-1133">Transmembrane helix</keyword>
<sequence>MIFQSERELQPSTIESSPSLSLRAQKEKEEGLMARLGLEEFCSKKSNLRNLVVFSAFNLTCGFTYYLINFYMKYVPGDVFLNQAVNSLAETATTFLSFGLVKVLNNKLSYSLSYLATALSCTLIMVSKAGEAGEGGWNVVLGVIGAKVGISNAFNFLYFTTVEYFPSKYLGFVMGFTNVVGRAFTILSPIVAEQKEPLPMGMCIVLCMTSLGLTPLIVKAEEGEGSERELVPDSSLGSELKYQNTDRRPYKQGRTEVINFTVRTYREEVRPTGGLEIQDSKLQ</sequence>
<name>A0A7S3CQF6_9SPIT</name>
<keyword evidence="4 5" id="KW-0472">Membrane</keyword>
<feature type="transmembrane region" description="Helical" evidence="5">
    <location>
        <begin position="108"/>
        <end position="127"/>
    </location>
</feature>
<evidence type="ECO:0000256" key="2">
    <source>
        <dbReference type="ARBA" id="ARBA00022692"/>
    </source>
</evidence>
<feature type="transmembrane region" description="Helical" evidence="5">
    <location>
        <begin position="80"/>
        <end position="101"/>
    </location>
</feature>
<feature type="transmembrane region" description="Helical" evidence="5">
    <location>
        <begin position="139"/>
        <end position="158"/>
    </location>
</feature>
<feature type="transmembrane region" description="Helical" evidence="5">
    <location>
        <begin position="170"/>
        <end position="192"/>
    </location>
</feature>
<organism evidence="6">
    <name type="scientific">Strombidium rassoulzadegani</name>
    <dbReference type="NCBI Taxonomy" id="1082188"/>
    <lineage>
        <taxon>Eukaryota</taxon>
        <taxon>Sar</taxon>
        <taxon>Alveolata</taxon>
        <taxon>Ciliophora</taxon>
        <taxon>Intramacronucleata</taxon>
        <taxon>Spirotrichea</taxon>
        <taxon>Oligotrichia</taxon>
        <taxon>Strombidiidae</taxon>
        <taxon>Strombidium</taxon>
    </lineage>
</organism>
<dbReference type="GO" id="GO:0016020">
    <property type="term" value="C:membrane"/>
    <property type="evidence" value="ECO:0007669"/>
    <property type="project" value="UniProtKB-SubCell"/>
</dbReference>
<evidence type="ECO:0000256" key="5">
    <source>
        <dbReference type="SAM" id="Phobius"/>
    </source>
</evidence>
<proteinExistence type="predicted"/>
<evidence type="ECO:0000256" key="1">
    <source>
        <dbReference type="ARBA" id="ARBA00004141"/>
    </source>
</evidence>
<evidence type="ECO:0000256" key="3">
    <source>
        <dbReference type="ARBA" id="ARBA00022989"/>
    </source>
</evidence>
<dbReference type="AlphaFoldDB" id="A0A7S3CQF6"/>
<dbReference type="PANTHER" id="PTHR24064">
    <property type="entry name" value="SOLUTE CARRIER FAMILY 22 MEMBER"/>
    <property type="match status" value="1"/>
</dbReference>
<evidence type="ECO:0000256" key="4">
    <source>
        <dbReference type="ARBA" id="ARBA00023136"/>
    </source>
</evidence>
<gene>
    <name evidence="6" type="ORF">SRAS04492_LOCUS6230</name>
</gene>
<dbReference type="EMBL" id="HBIA01012280">
    <property type="protein sequence ID" value="CAE0234425.1"/>
    <property type="molecule type" value="Transcribed_RNA"/>
</dbReference>
<keyword evidence="2 5" id="KW-0812">Transmembrane</keyword>
<dbReference type="SUPFAM" id="SSF103473">
    <property type="entry name" value="MFS general substrate transporter"/>
    <property type="match status" value="1"/>
</dbReference>
<feature type="transmembrane region" description="Helical" evidence="5">
    <location>
        <begin position="51"/>
        <end position="68"/>
    </location>
</feature>
<reference evidence="6" key="1">
    <citation type="submission" date="2021-01" db="EMBL/GenBank/DDBJ databases">
        <authorList>
            <person name="Corre E."/>
            <person name="Pelletier E."/>
            <person name="Niang G."/>
            <person name="Scheremetjew M."/>
            <person name="Finn R."/>
            <person name="Kale V."/>
            <person name="Holt S."/>
            <person name="Cochrane G."/>
            <person name="Meng A."/>
            <person name="Brown T."/>
            <person name="Cohen L."/>
        </authorList>
    </citation>
    <scope>NUCLEOTIDE SEQUENCE</scope>
    <source>
        <strain evidence="6">Ras09</strain>
    </source>
</reference>